<keyword evidence="2" id="KW-1185">Reference proteome</keyword>
<evidence type="ECO:0000313" key="1">
    <source>
        <dbReference type="EMBL" id="KII66799.1"/>
    </source>
</evidence>
<comment type="caution">
    <text evidence="1">The sequence shown here is derived from an EMBL/GenBank/DDBJ whole genome shotgun (WGS) entry which is preliminary data.</text>
</comment>
<accession>A0A0C2IMY4</accession>
<dbReference type="AlphaFoldDB" id="A0A0C2IMY4"/>
<reference evidence="1 2" key="1">
    <citation type="journal article" date="2014" name="Genome Biol. Evol.">
        <title>The genome of the myxosporean Thelohanellus kitauei shows adaptations to nutrient acquisition within its fish host.</title>
        <authorList>
            <person name="Yang Y."/>
            <person name="Xiong J."/>
            <person name="Zhou Z."/>
            <person name="Huo F."/>
            <person name="Miao W."/>
            <person name="Ran C."/>
            <person name="Liu Y."/>
            <person name="Zhang J."/>
            <person name="Feng J."/>
            <person name="Wang M."/>
            <person name="Wang M."/>
            <person name="Wang L."/>
            <person name="Yao B."/>
        </authorList>
    </citation>
    <scope>NUCLEOTIDE SEQUENCE [LARGE SCALE GENOMIC DNA]</scope>
    <source>
        <strain evidence="1">Wuqing</strain>
    </source>
</reference>
<dbReference type="Proteomes" id="UP000031668">
    <property type="component" value="Unassembled WGS sequence"/>
</dbReference>
<organism evidence="1 2">
    <name type="scientific">Thelohanellus kitauei</name>
    <name type="common">Myxosporean</name>
    <dbReference type="NCBI Taxonomy" id="669202"/>
    <lineage>
        <taxon>Eukaryota</taxon>
        <taxon>Metazoa</taxon>
        <taxon>Cnidaria</taxon>
        <taxon>Myxozoa</taxon>
        <taxon>Myxosporea</taxon>
        <taxon>Bivalvulida</taxon>
        <taxon>Platysporina</taxon>
        <taxon>Myxobolidae</taxon>
        <taxon>Thelohanellus</taxon>
    </lineage>
</organism>
<dbReference type="EMBL" id="JWZT01003445">
    <property type="protein sequence ID" value="KII66799.1"/>
    <property type="molecule type" value="Genomic_DNA"/>
</dbReference>
<protein>
    <submittedName>
        <fullName evidence="1">Uncharacterized protein</fullName>
    </submittedName>
</protein>
<name>A0A0C2IMY4_THEKT</name>
<gene>
    <name evidence="1" type="ORF">RF11_15267</name>
</gene>
<proteinExistence type="predicted"/>
<evidence type="ECO:0000313" key="2">
    <source>
        <dbReference type="Proteomes" id="UP000031668"/>
    </source>
</evidence>
<sequence>MTRQIKSYGSTHYSKLNESDFEPRAFVGSVEYETGFIPHLREANNDFYINYFNINRQLLKFEQPSIIQNSIDDKLLVRPMLKIIESLDHHPTTNFRTQPIVAS</sequence>